<dbReference type="PANTHER" id="PTHR11845:SF13">
    <property type="entry name" value="5'-DEOXYNUCLEOTIDASE HDDC2"/>
    <property type="match status" value="1"/>
</dbReference>
<dbReference type="EC" id="3.1.3.89" evidence="5"/>
<dbReference type="SUPFAM" id="SSF109604">
    <property type="entry name" value="HD-domain/PDEase-like"/>
    <property type="match status" value="1"/>
</dbReference>
<evidence type="ECO:0000256" key="2">
    <source>
        <dbReference type="ARBA" id="ARBA00001936"/>
    </source>
</evidence>
<dbReference type="Pfam" id="PF13023">
    <property type="entry name" value="HD_3"/>
    <property type="match status" value="1"/>
</dbReference>
<dbReference type="InterPro" id="IPR039356">
    <property type="entry name" value="YfbR/HDDC2"/>
</dbReference>
<dbReference type="Gene3D" id="1.10.3210.10">
    <property type="entry name" value="Hypothetical protein af1432"/>
    <property type="match status" value="1"/>
</dbReference>
<feature type="domain" description="HD/PDEase" evidence="8">
    <location>
        <begin position="39"/>
        <end position="150"/>
    </location>
</feature>
<dbReference type="PANTHER" id="PTHR11845">
    <property type="entry name" value="5'-DEOXYNUCLEOTIDASE HDDC2"/>
    <property type="match status" value="1"/>
</dbReference>
<keyword evidence="7" id="KW-0378">Hydrolase</keyword>
<evidence type="ECO:0000256" key="3">
    <source>
        <dbReference type="ARBA" id="ARBA00001941"/>
    </source>
</evidence>
<dbReference type="GO" id="GO:0005737">
    <property type="term" value="C:cytoplasm"/>
    <property type="evidence" value="ECO:0007669"/>
    <property type="project" value="TreeGrafter"/>
</dbReference>
<organism evidence="9 10">
    <name type="scientific">Candidatus Woesebacteria bacterium GW2011_GWA1_39_12</name>
    <dbReference type="NCBI Taxonomy" id="1618549"/>
    <lineage>
        <taxon>Bacteria</taxon>
        <taxon>Candidatus Woeseibacteriota</taxon>
    </lineage>
</organism>
<comment type="cofactor">
    <cofactor evidence="2">
        <name>Mn(2+)</name>
        <dbReference type="ChEBI" id="CHEBI:29035"/>
    </cofactor>
</comment>
<dbReference type="EMBL" id="LBWA01000003">
    <property type="protein sequence ID" value="KKQ98418.1"/>
    <property type="molecule type" value="Genomic_DNA"/>
</dbReference>
<dbReference type="InterPro" id="IPR006674">
    <property type="entry name" value="HD_domain"/>
</dbReference>
<dbReference type="SMART" id="SM00471">
    <property type="entry name" value="HDc"/>
    <property type="match status" value="1"/>
</dbReference>
<evidence type="ECO:0000313" key="10">
    <source>
        <dbReference type="Proteomes" id="UP000034325"/>
    </source>
</evidence>
<gene>
    <name evidence="9" type="ORF">UT23_C0003G0045</name>
</gene>
<comment type="cofactor">
    <cofactor evidence="3">
        <name>Co(2+)</name>
        <dbReference type="ChEBI" id="CHEBI:48828"/>
    </cofactor>
</comment>
<reference evidence="9 10" key="1">
    <citation type="journal article" date="2015" name="Nature">
        <title>rRNA introns, odd ribosomes, and small enigmatic genomes across a large radiation of phyla.</title>
        <authorList>
            <person name="Brown C.T."/>
            <person name="Hug L.A."/>
            <person name="Thomas B.C."/>
            <person name="Sharon I."/>
            <person name="Castelle C.J."/>
            <person name="Singh A."/>
            <person name="Wilkins M.J."/>
            <person name="Williams K.H."/>
            <person name="Banfield J.F."/>
        </authorList>
    </citation>
    <scope>NUCLEOTIDE SEQUENCE [LARGE SCALE GENOMIC DNA]</scope>
</reference>
<evidence type="ECO:0000259" key="8">
    <source>
        <dbReference type="SMART" id="SM00471"/>
    </source>
</evidence>
<name>A0A0G0M2J8_9BACT</name>
<evidence type="ECO:0000313" key="9">
    <source>
        <dbReference type="EMBL" id="KKQ98418.1"/>
    </source>
</evidence>
<dbReference type="InterPro" id="IPR003607">
    <property type="entry name" value="HD/PDEase_dom"/>
</dbReference>
<evidence type="ECO:0000256" key="6">
    <source>
        <dbReference type="ARBA" id="ARBA00022723"/>
    </source>
</evidence>
<proteinExistence type="predicted"/>
<accession>A0A0G0M2J8</accession>
<comment type="caution">
    <text evidence="9">The sequence shown here is derived from an EMBL/GenBank/DDBJ whole genome shotgun (WGS) entry which is preliminary data.</text>
</comment>
<protein>
    <recommendedName>
        <fullName evidence="5">5'-deoxynucleotidase</fullName>
        <ecNumber evidence="5">3.1.3.89</ecNumber>
    </recommendedName>
</protein>
<evidence type="ECO:0000256" key="1">
    <source>
        <dbReference type="ARBA" id="ARBA00001638"/>
    </source>
</evidence>
<dbReference type="Proteomes" id="UP000034325">
    <property type="component" value="Unassembled WGS sequence"/>
</dbReference>
<keyword evidence="6" id="KW-0479">Metal-binding</keyword>
<evidence type="ECO:0000256" key="4">
    <source>
        <dbReference type="ARBA" id="ARBA00011738"/>
    </source>
</evidence>
<comment type="catalytic activity">
    <reaction evidence="1">
        <text>a 2'-deoxyribonucleoside 5'-phosphate + H2O = a 2'-deoxyribonucleoside + phosphate</text>
        <dbReference type="Rhea" id="RHEA:36167"/>
        <dbReference type="ChEBI" id="CHEBI:15377"/>
        <dbReference type="ChEBI" id="CHEBI:18274"/>
        <dbReference type="ChEBI" id="CHEBI:43474"/>
        <dbReference type="ChEBI" id="CHEBI:65317"/>
        <dbReference type="EC" id="3.1.3.89"/>
    </reaction>
</comment>
<evidence type="ECO:0000256" key="5">
    <source>
        <dbReference type="ARBA" id="ARBA00012964"/>
    </source>
</evidence>
<dbReference type="AlphaFoldDB" id="A0A0G0M2J8"/>
<dbReference type="GO" id="GO:0046872">
    <property type="term" value="F:metal ion binding"/>
    <property type="evidence" value="ECO:0007669"/>
    <property type="project" value="UniProtKB-KW"/>
</dbReference>
<comment type="subunit">
    <text evidence="4">Homodimer.</text>
</comment>
<evidence type="ECO:0000256" key="7">
    <source>
        <dbReference type="ARBA" id="ARBA00022801"/>
    </source>
</evidence>
<dbReference type="GO" id="GO:0002953">
    <property type="term" value="F:5'-deoxynucleotidase activity"/>
    <property type="evidence" value="ECO:0007669"/>
    <property type="project" value="UniProtKB-EC"/>
</dbReference>
<sequence length="157" mass="18382">MNYKDNKKTHERVIAMFFEAGSLRKTIRSHRQILLTDDLSDNIASHSFRVSIIGWYLAKIERADPYKVVLMSLFHDFSESRSGDQNWIHKKYLKVFDEDIQKDQLADKPFGDELTKIMGEYDERESLEAHLAKDADLLDQILLLREYEWVGNNEASA</sequence>